<dbReference type="PRINTS" id="PR00039">
    <property type="entry name" value="HTHLYSR"/>
</dbReference>
<keyword evidence="3" id="KW-0238">DNA-binding</keyword>
<keyword evidence="2" id="KW-0805">Transcription regulation</keyword>
<dbReference type="Gene3D" id="3.40.190.10">
    <property type="entry name" value="Periplasmic binding protein-like II"/>
    <property type="match status" value="2"/>
</dbReference>
<dbReference type="CDD" id="cd08432">
    <property type="entry name" value="PBP2_GcdR_TrpI_HvrB_AmpR_like"/>
    <property type="match status" value="1"/>
</dbReference>
<dbReference type="InterPro" id="IPR036390">
    <property type="entry name" value="WH_DNA-bd_sf"/>
</dbReference>
<dbReference type="PATRIC" id="fig|1549748.8.peg.2205"/>
<dbReference type="OrthoDB" id="9813056at2"/>
<dbReference type="PANTHER" id="PTHR30537:SF26">
    <property type="entry name" value="GLYCINE CLEAVAGE SYSTEM TRANSCRIPTIONAL ACTIVATOR"/>
    <property type="match status" value="1"/>
</dbReference>
<dbReference type="SUPFAM" id="SSF46785">
    <property type="entry name" value="Winged helix' DNA-binding domain"/>
    <property type="match status" value="1"/>
</dbReference>
<dbReference type="AlphaFoldDB" id="A0A0M2R232"/>
<feature type="domain" description="HTH lysR-type" evidence="5">
    <location>
        <begin position="6"/>
        <end position="63"/>
    </location>
</feature>
<organism evidence="6 7">
    <name type="scientific">Kiloniella litopenaei</name>
    <dbReference type="NCBI Taxonomy" id="1549748"/>
    <lineage>
        <taxon>Bacteria</taxon>
        <taxon>Pseudomonadati</taxon>
        <taxon>Pseudomonadota</taxon>
        <taxon>Alphaproteobacteria</taxon>
        <taxon>Rhodospirillales</taxon>
        <taxon>Kiloniellaceae</taxon>
        <taxon>Kiloniella</taxon>
    </lineage>
</organism>
<dbReference type="GO" id="GO:0006351">
    <property type="term" value="P:DNA-templated transcription"/>
    <property type="evidence" value="ECO:0007669"/>
    <property type="project" value="TreeGrafter"/>
</dbReference>
<evidence type="ECO:0000256" key="2">
    <source>
        <dbReference type="ARBA" id="ARBA00023015"/>
    </source>
</evidence>
<dbReference type="Proteomes" id="UP000034491">
    <property type="component" value="Unassembled WGS sequence"/>
</dbReference>
<dbReference type="RefSeq" id="WP_046509570.1">
    <property type="nucleotide sequence ID" value="NZ_LANI01000028.1"/>
</dbReference>
<evidence type="ECO:0000256" key="3">
    <source>
        <dbReference type="ARBA" id="ARBA00023125"/>
    </source>
</evidence>
<dbReference type="Gene3D" id="1.10.10.10">
    <property type="entry name" value="Winged helix-like DNA-binding domain superfamily/Winged helix DNA-binding domain"/>
    <property type="match status" value="1"/>
</dbReference>
<dbReference type="InterPro" id="IPR058163">
    <property type="entry name" value="LysR-type_TF_proteobact-type"/>
</dbReference>
<proteinExistence type="inferred from homology"/>
<dbReference type="InterPro" id="IPR005119">
    <property type="entry name" value="LysR_subst-bd"/>
</dbReference>
<comment type="caution">
    <text evidence="6">The sequence shown here is derived from an EMBL/GenBank/DDBJ whole genome shotgun (WGS) entry which is preliminary data.</text>
</comment>
<reference evidence="6 7" key="1">
    <citation type="submission" date="2015-03" db="EMBL/GenBank/DDBJ databases">
        <title>Genome sequence of Kiloniella sp. P1-1, isolated from the gut microflora of Pacific white shrimp, Penaeus vannamei.</title>
        <authorList>
            <person name="Shao Z."/>
            <person name="Wang L."/>
            <person name="Li X."/>
        </authorList>
    </citation>
    <scope>NUCLEOTIDE SEQUENCE [LARGE SCALE GENOMIC DNA]</scope>
    <source>
        <strain evidence="6 7">P1-1</strain>
    </source>
</reference>
<evidence type="ECO:0000256" key="4">
    <source>
        <dbReference type="ARBA" id="ARBA00023163"/>
    </source>
</evidence>
<keyword evidence="7" id="KW-1185">Reference proteome</keyword>
<dbReference type="FunFam" id="1.10.10.10:FF:000001">
    <property type="entry name" value="LysR family transcriptional regulator"/>
    <property type="match status" value="1"/>
</dbReference>
<name>A0A0M2R232_9PROT</name>
<evidence type="ECO:0000256" key="1">
    <source>
        <dbReference type="ARBA" id="ARBA00009437"/>
    </source>
</evidence>
<accession>A0A0M2R232</accession>
<dbReference type="PANTHER" id="PTHR30537">
    <property type="entry name" value="HTH-TYPE TRANSCRIPTIONAL REGULATOR"/>
    <property type="match status" value="1"/>
</dbReference>
<comment type="similarity">
    <text evidence="1">Belongs to the LysR transcriptional regulatory family.</text>
</comment>
<dbReference type="EMBL" id="LANI01000028">
    <property type="protein sequence ID" value="KKJ75686.1"/>
    <property type="molecule type" value="Genomic_DNA"/>
</dbReference>
<evidence type="ECO:0000259" key="5">
    <source>
        <dbReference type="PROSITE" id="PS50931"/>
    </source>
</evidence>
<dbReference type="SUPFAM" id="SSF53850">
    <property type="entry name" value="Periplasmic binding protein-like II"/>
    <property type="match status" value="1"/>
</dbReference>
<dbReference type="PROSITE" id="PS50931">
    <property type="entry name" value="HTH_LYSR"/>
    <property type="match status" value="1"/>
</dbReference>
<sequence>MPAKLPPLSSLRVFEAAARHGSFTRASEELGMTQAAVSYQIKILEERVGTPLFLRKPRQVCLTETGERIAPIITEAFELLRAAFVMAEDTSHNLLFITTVTTFATNFLAERIGNFQILHEDLAVRLDTSMALVDFTREDFDIGIRSGDGKWPGVEAHLLIPASFSPMLSPDLAKSAGGIEKPADLLQLPLIDASDPWWKLWFDSVGVKSDELRGNKRSRMSIQMLEARAAEAGQGVAILTPTFYRDALKRGTLIQPFNHICCDEGRGYWLVYPKARRNIPKIKKFRDWLLNEVKEHQCPV</sequence>
<evidence type="ECO:0000313" key="7">
    <source>
        <dbReference type="Proteomes" id="UP000034491"/>
    </source>
</evidence>
<keyword evidence="4" id="KW-0804">Transcription</keyword>
<dbReference type="GO" id="GO:0043565">
    <property type="term" value="F:sequence-specific DNA binding"/>
    <property type="evidence" value="ECO:0007669"/>
    <property type="project" value="TreeGrafter"/>
</dbReference>
<dbReference type="InterPro" id="IPR036388">
    <property type="entry name" value="WH-like_DNA-bd_sf"/>
</dbReference>
<protein>
    <submittedName>
        <fullName evidence="6">LysR family transcriptional regulator</fullName>
    </submittedName>
</protein>
<dbReference type="STRING" id="1549748.WH95_17160"/>
<dbReference type="GO" id="GO:0003700">
    <property type="term" value="F:DNA-binding transcription factor activity"/>
    <property type="evidence" value="ECO:0007669"/>
    <property type="project" value="InterPro"/>
</dbReference>
<dbReference type="Pfam" id="PF03466">
    <property type="entry name" value="LysR_substrate"/>
    <property type="match status" value="1"/>
</dbReference>
<dbReference type="InterPro" id="IPR000847">
    <property type="entry name" value="LysR_HTH_N"/>
</dbReference>
<gene>
    <name evidence="6" type="ORF">WH95_17160</name>
</gene>
<dbReference type="Pfam" id="PF00126">
    <property type="entry name" value="HTH_1"/>
    <property type="match status" value="1"/>
</dbReference>
<evidence type="ECO:0000313" key="6">
    <source>
        <dbReference type="EMBL" id="KKJ75686.1"/>
    </source>
</evidence>